<feature type="transmembrane region" description="Helical" evidence="1">
    <location>
        <begin position="99"/>
        <end position="120"/>
    </location>
</feature>
<keyword evidence="1" id="KW-0812">Transmembrane</keyword>
<dbReference type="AlphaFoldDB" id="A0A841GVV0"/>
<keyword evidence="1" id="KW-1133">Transmembrane helix</keyword>
<protein>
    <submittedName>
        <fullName evidence="2">Cell shape-determining protein MreD</fullName>
    </submittedName>
</protein>
<evidence type="ECO:0000313" key="3">
    <source>
        <dbReference type="Proteomes" id="UP000582837"/>
    </source>
</evidence>
<keyword evidence="3" id="KW-1185">Reference proteome</keyword>
<dbReference type="RefSeq" id="WP_170036219.1">
    <property type="nucleotide sequence ID" value="NZ_JABDTL010000002.1"/>
</dbReference>
<proteinExistence type="predicted"/>
<feature type="transmembrane region" description="Helical" evidence="1">
    <location>
        <begin position="69"/>
        <end position="87"/>
    </location>
</feature>
<evidence type="ECO:0000256" key="1">
    <source>
        <dbReference type="SAM" id="Phobius"/>
    </source>
</evidence>
<reference evidence="2 3" key="1">
    <citation type="submission" date="2020-08" db="EMBL/GenBank/DDBJ databases">
        <title>Genomic Encyclopedia of Type Strains, Phase IV (KMG-IV): sequencing the most valuable type-strain genomes for metagenomic binning, comparative biology and taxonomic classification.</title>
        <authorList>
            <person name="Goeker M."/>
        </authorList>
    </citation>
    <scope>NUCLEOTIDE SEQUENCE [LARGE SCALE GENOMIC DNA]</scope>
    <source>
        <strain evidence="2 3">DSM 29007</strain>
    </source>
</reference>
<feature type="transmembrane region" description="Helical" evidence="1">
    <location>
        <begin position="6"/>
        <end position="23"/>
    </location>
</feature>
<dbReference type="Proteomes" id="UP000582837">
    <property type="component" value="Unassembled WGS sequence"/>
</dbReference>
<accession>A0A841GVV0</accession>
<sequence length="157" mass="16457">MTEGTRWQFVAFIAVLAVLYFLLRIGMGLGEFAPDLLVVALLLAARRMRAGWAAGLGVLLGLLDGSVNMYTFGAGALALAVLGYLGARSREWIAGDSPVVLVIYLIAGKWLYDAMMYLLLLRTDVAGPVSGLAFSLIAAIYAGAVGLAAAAAYRAVA</sequence>
<feature type="transmembrane region" description="Helical" evidence="1">
    <location>
        <begin position="132"/>
        <end position="153"/>
    </location>
</feature>
<name>A0A841GVV0_9BACT</name>
<evidence type="ECO:0000313" key="2">
    <source>
        <dbReference type="EMBL" id="MBB6069694.1"/>
    </source>
</evidence>
<comment type="caution">
    <text evidence="2">The sequence shown here is derived from an EMBL/GenBank/DDBJ whole genome shotgun (WGS) entry which is preliminary data.</text>
</comment>
<gene>
    <name evidence="2" type="ORF">HNQ61_001311</name>
</gene>
<organism evidence="2 3">
    <name type="scientific">Longimicrobium terrae</name>
    <dbReference type="NCBI Taxonomy" id="1639882"/>
    <lineage>
        <taxon>Bacteria</taxon>
        <taxon>Pseudomonadati</taxon>
        <taxon>Gemmatimonadota</taxon>
        <taxon>Longimicrobiia</taxon>
        <taxon>Longimicrobiales</taxon>
        <taxon>Longimicrobiaceae</taxon>
        <taxon>Longimicrobium</taxon>
    </lineage>
</organism>
<keyword evidence="1" id="KW-0472">Membrane</keyword>
<dbReference type="EMBL" id="JACHIA010000003">
    <property type="protein sequence ID" value="MBB6069694.1"/>
    <property type="molecule type" value="Genomic_DNA"/>
</dbReference>